<dbReference type="PANTHER" id="PTHR11669:SF8">
    <property type="entry name" value="DNA POLYMERASE III SUBUNIT DELTA"/>
    <property type="match status" value="1"/>
</dbReference>
<proteinExistence type="predicted"/>
<dbReference type="GO" id="GO:0006261">
    <property type="term" value="P:DNA-templated DNA replication"/>
    <property type="evidence" value="ECO:0007669"/>
    <property type="project" value="TreeGrafter"/>
</dbReference>
<dbReference type="EMBL" id="CP036426">
    <property type="protein sequence ID" value="QDV34349.1"/>
    <property type="molecule type" value="Genomic_DNA"/>
</dbReference>
<keyword evidence="3" id="KW-1185">Reference proteome</keyword>
<dbReference type="GO" id="GO:0008408">
    <property type="term" value="F:3'-5' exonuclease activity"/>
    <property type="evidence" value="ECO:0007669"/>
    <property type="project" value="InterPro"/>
</dbReference>
<feature type="domain" description="AAA+ ATPase" evidence="1">
    <location>
        <begin position="14"/>
        <end position="162"/>
    </location>
</feature>
<dbReference type="InterPro" id="IPR003593">
    <property type="entry name" value="AAA+_ATPase"/>
</dbReference>
<dbReference type="KEGG" id="tpla:ElP_22340"/>
<dbReference type="EC" id="2.7.7.7" evidence="2"/>
<gene>
    <name evidence="2" type="primary">dnaX_2</name>
    <name evidence="2" type="ORF">ElP_22340</name>
</gene>
<dbReference type="SUPFAM" id="SSF52540">
    <property type="entry name" value="P-loop containing nucleoside triphosphate hydrolases"/>
    <property type="match status" value="1"/>
</dbReference>
<reference evidence="2 3" key="1">
    <citation type="submission" date="2019-02" db="EMBL/GenBank/DDBJ databases">
        <title>Deep-cultivation of Planctomycetes and their phenomic and genomic characterization uncovers novel biology.</title>
        <authorList>
            <person name="Wiegand S."/>
            <person name="Jogler M."/>
            <person name="Boedeker C."/>
            <person name="Pinto D."/>
            <person name="Vollmers J."/>
            <person name="Rivas-Marin E."/>
            <person name="Kohn T."/>
            <person name="Peeters S.H."/>
            <person name="Heuer A."/>
            <person name="Rast P."/>
            <person name="Oberbeckmann S."/>
            <person name="Bunk B."/>
            <person name="Jeske O."/>
            <person name="Meyerdierks A."/>
            <person name="Storesund J.E."/>
            <person name="Kallscheuer N."/>
            <person name="Luecker S."/>
            <person name="Lage O.M."/>
            <person name="Pohl T."/>
            <person name="Merkel B.J."/>
            <person name="Hornburger P."/>
            <person name="Mueller R.-W."/>
            <person name="Bruemmer F."/>
            <person name="Labrenz M."/>
            <person name="Spormann A.M."/>
            <person name="Op den Camp H."/>
            <person name="Overmann J."/>
            <person name="Amann R."/>
            <person name="Jetten M.S.M."/>
            <person name="Mascher T."/>
            <person name="Medema M.H."/>
            <person name="Devos D.P."/>
            <person name="Kaster A.-K."/>
            <person name="Ovreas L."/>
            <person name="Rohde M."/>
            <person name="Galperin M.Y."/>
            <person name="Jogler C."/>
        </authorList>
    </citation>
    <scope>NUCLEOTIDE SEQUENCE [LARGE SCALE GENOMIC DNA]</scope>
    <source>
        <strain evidence="2 3">ElP</strain>
    </source>
</reference>
<evidence type="ECO:0000259" key="1">
    <source>
        <dbReference type="SMART" id="SM00382"/>
    </source>
</evidence>
<name>A0A518H0J0_9BACT</name>
<dbReference type="AlphaFoldDB" id="A0A518H0J0"/>
<dbReference type="GO" id="GO:0003887">
    <property type="term" value="F:DNA-directed DNA polymerase activity"/>
    <property type="evidence" value="ECO:0007669"/>
    <property type="project" value="UniProtKB-EC"/>
</dbReference>
<dbReference type="Proteomes" id="UP000317835">
    <property type="component" value="Chromosome"/>
</dbReference>
<organism evidence="2 3">
    <name type="scientific">Tautonia plasticadhaerens</name>
    <dbReference type="NCBI Taxonomy" id="2527974"/>
    <lineage>
        <taxon>Bacteria</taxon>
        <taxon>Pseudomonadati</taxon>
        <taxon>Planctomycetota</taxon>
        <taxon>Planctomycetia</taxon>
        <taxon>Isosphaerales</taxon>
        <taxon>Isosphaeraceae</taxon>
        <taxon>Tautonia</taxon>
    </lineage>
</organism>
<protein>
    <submittedName>
        <fullName evidence="2">DNA polymerase III subunit tau</fullName>
        <ecNumber evidence="2">2.7.7.7</ecNumber>
    </submittedName>
</protein>
<dbReference type="RefSeq" id="WP_231749653.1">
    <property type="nucleotide sequence ID" value="NZ_CP036426.1"/>
</dbReference>
<dbReference type="PANTHER" id="PTHR11669">
    <property type="entry name" value="REPLICATION FACTOR C / DNA POLYMERASE III GAMMA-TAU SUBUNIT"/>
    <property type="match status" value="1"/>
</dbReference>
<keyword evidence="2" id="KW-0808">Transferase</keyword>
<keyword evidence="2" id="KW-0548">Nucleotidyltransferase</keyword>
<dbReference type="Pfam" id="PF13177">
    <property type="entry name" value="DNA_pol3_delta2"/>
    <property type="match status" value="1"/>
</dbReference>
<dbReference type="SMART" id="SM00382">
    <property type="entry name" value="AAA"/>
    <property type="match status" value="1"/>
</dbReference>
<dbReference type="InterPro" id="IPR027417">
    <property type="entry name" value="P-loop_NTPase"/>
</dbReference>
<dbReference type="CDD" id="cd00009">
    <property type="entry name" value="AAA"/>
    <property type="match status" value="1"/>
</dbReference>
<dbReference type="NCBIfam" id="TIGR00678">
    <property type="entry name" value="holB"/>
    <property type="match status" value="1"/>
</dbReference>
<evidence type="ECO:0000313" key="3">
    <source>
        <dbReference type="Proteomes" id="UP000317835"/>
    </source>
</evidence>
<accession>A0A518H0J0</accession>
<dbReference type="InterPro" id="IPR004622">
    <property type="entry name" value="DNA_pol_HolB"/>
</dbReference>
<dbReference type="InterPro" id="IPR050238">
    <property type="entry name" value="DNA_Rep/Repair_Clamp_Loader"/>
</dbReference>
<dbReference type="Gene3D" id="3.40.50.300">
    <property type="entry name" value="P-loop containing nucleotide triphosphate hydrolases"/>
    <property type="match status" value="1"/>
</dbReference>
<evidence type="ECO:0000313" key="2">
    <source>
        <dbReference type="EMBL" id="QDV34349.1"/>
    </source>
</evidence>
<sequence length="332" mass="36617">MVEDLRRAASGGRFPHALLFVGPEGVGKKTLARRLAQAMFCERRPESALDPCGECPSCRQVASGDHPDLYEVARPEDKHDLPIDAIRALEHDLGLKPMRGSRKVAIVDDADHLNEQAANAFLKTLEEPPDGAILILVGTASELQLDTILSRCRVVRFDPLPEADLAAILLDRELAADADEASRLARLGEGSVSRALSLADPALTDFRRRLVDELATPGPLDGPDLSKRLEEFINEAGKESLPRRTRAAAIFQELARFFRSVLWQAAGLDAPSPDPDDRRAAASIASRLEPEDVFLLAERCLEAEYHLRRRSYLPLLLDALCRDLSRLLSGRR</sequence>